<evidence type="ECO:0000313" key="3">
    <source>
        <dbReference type="Proteomes" id="UP000188145"/>
    </source>
</evidence>
<dbReference type="InterPro" id="IPR016181">
    <property type="entry name" value="Acyl_CoA_acyltransferase"/>
</dbReference>
<evidence type="ECO:0000256" key="1">
    <source>
        <dbReference type="SAM" id="MobiDB-lite"/>
    </source>
</evidence>
<organism evidence="2 3">
    <name type="scientific">Tessaracoccus aquimaris</name>
    <dbReference type="NCBI Taxonomy" id="1332264"/>
    <lineage>
        <taxon>Bacteria</taxon>
        <taxon>Bacillati</taxon>
        <taxon>Actinomycetota</taxon>
        <taxon>Actinomycetes</taxon>
        <taxon>Propionibacteriales</taxon>
        <taxon>Propionibacteriaceae</taxon>
        <taxon>Tessaracoccus</taxon>
    </lineage>
</organism>
<protein>
    <submittedName>
        <fullName evidence="2">Uncharacterized protein</fullName>
    </submittedName>
</protein>
<dbReference type="EMBL" id="CP019606">
    <property type="protein sequence ID" value="AQP48108.1"/>
    <property type="molecule type" value="Genomic_DNA"/>
</dbReference>
<feature type="compositionally biased region" description="Basic and acidic residues" evidence="1">
    <location>
        <begin position="111"/>
        <end position="125"/>
    </location>
</feature>
<reference evidence="3" key="1">
    <citation type="submission" date="2017-02" db="EMBL/GenBank/DDBJ databases">
        <title>Tessaracoccus aquaemaris sp. nov., isolated from the intestine of a Korean rockfish, Sebastes schlegelii, in a marine aquaculture pond.</title>
        <authorList>
            <person name="Tak E.J."/>
            <person name="Bae J.-W."/>
        </authorList>
    </citation>
    <scope>NUCLEOTIDE SEQUENCE [LARGE SCALE GENOMIC DNA]</scope>
    <source>
        <strain evidence="3">NSG39</strain>
    </source>
</reference>
<accession>A0A1Q2CPQ5</accession>
<evidence type="ECO:0000313" key="2">
    <source>
        <dbReference type="EMBL" id="AQP48108.1"/>
    </source>
</evidence>
<dbReference type="Gene3D" id="3.40.630.30">
    <property type="match status" value="1"/>
</dbReference>
<sequence length="125" mass="13751">MTRLTTERLTLRPHQLHDSQALERIHGQAEVARYLTDPPWDSVLAHRKVVDRLAKVSLSSPADRGLSRAKARSAATPADRGLSRAKARSAATPADRGLSRAKARSAATRVETNHTRAETEPRVDK</sequence>
<dbReference type="AlphaFoldDB" id="A0A1Q2CPQ5"/>
<feature type="region of interest" description="Disordered" evidence="1">
    <location>
        <begin position="57"/>
        <end position="125"/>
    </location>
</feature>
<dbReference type="KEGG" id="tes:BW730_12010"/>
<keyword evidence="3" id="KW-1185">Reference proteome</keyword>
<dbReference type="Proteomes" id="UP000188145">
    <property type="component" value="Chromosome"/>
</dbReference>
<dbReference type="RefSeq" id="WP_077686437.1">
    <property type="nucleotide sequence ID" value="NZ_CP019606.1"/>
</dbReference>
<name>A0A1Q2CPQ5_9ACTN</name>
<dbReference type="SUPFAM" id="SSF55729">
    <property type="entry name" value="Acyl-CoA N-acyltransferases (Nat)"/>
    <property type="match status" value="1"/>
</dbReference>
<gene>
    <name evidence="2" type="ORF">BW730_12010</name>
</gene>
<dbReference type="OrthoDB" id="9132139at2"/>
<proteinExistence type="predicted"/>